<dbReference type="Proteomes" id="UP000887580">
    <property type="component" value="Unplaced"/>
</dbReference>
<protein>
    <submittedName>
        <fullName evidence="2">RRM domain-containing protein</fullName>
    </submittedName>
</protein>
<organism evidence="1 2">
    <name type="scientific">Panagrolaimus sp. PS1159</name>
    <dbReference type="NCBI Taxonomy" id="55785"/>
    <lineage>
        <taxon>Eukaryota</taxon>
        <taxon>Metazoa</taxon>
        <taxon>Ecdysozoa</taxon>
        <taxon>Nematoda</taxon>
        <taxon>Chromadorea</taxon>
        <taxon>Rhabditida</taxon>
        <taxon>Tylenchina</taxon>
        <taxon>Panagrolaimomorpha</taxon>
        <taxon>Panagrolaimoidea</taxon>
        <taxon>Panagrolaimidae</taxon>
        <taxon>Panagrolaimus</taxon>
    </lineage>
</organism>
<sequence length="265" mass="29472">MVVKVSKKPAAANVSKPATAKAPKSAPSKPIAAKTSKPAAPKPMTKMPVKSLKSATPKTLKLNIVARKPVISKTIKKKTAISRKPDPKSLSPFIVIRNAPYGFFEEPCFNYFSQYGQVKRVRVIRNKKGGFSGKIYVGFKYAEVASVVVTVLNKSLMMGENVVKCRQLFNGEVPAAVRFGSQFGKRAIKKSAYIKKRIQKAHVKKFKENPQGVADFINKQLARAKENGIDYSFDFSKKFAAAMEEQKVRDAQNKEKIAKWLENFN</sequence>
<accession>A0AC35F629</accession>
<reference evidence="2" key="1">
    <citation type="submission" date="2022-11" db="UniProtKB">
        <authorList>
            <consortium name="WormBaseParasite"/>
        </authorList>
    </citation>
    <scope>IDENTIFICATION</scope>
</reference>
<evidence type="ECO:0000313" key="1">
    <source>
        <dbReference type="Proteomes" id="UP000887580"/>
    </source>
</evidence>
<evidence type="ECO:0000313" key="2">
    <source>
        <dbReference type="WBParaSite" id="PS1159_v2.g14017.t1"/>
    </source>
</evidence>
<proteinExistence type="predicted"/>
<dbReference type="WBParaSite" id="PS1159_v2.g14017.t1">
    <property type="protein sequence ID" value="PS1159_v2.g14017.t1"/>
    <property type="gene ID" value="PS1159_v2.g14017"/>
</dbReference>
<name>A0AC35F629_9BILA</name>